<dbReference type="Proteomes" id="UP000184363">
    <property type="component" value="Unassembled WGS sequence"/>
</dbReference>
<feature type="compositionally biased region" description="Basic residues" evidence="1">
    <location>
        <begin position="1"/>
        <end position="14"/>
    </location>
</feature>
<evidence type="ECO:0000313" key="4">
    <source>
        <dbReference type="Proteomes" id="UP000184363"/>
    </source>
</evidence>
<feature type="region of interest" description="Disordered" evidence="1">
    <location>
        <begin position="1"/>
        <end position="43"/>
    </location>
</feature>
<organism evidence="3 4">
    <name type="scientific">Pseudonocardia thermophila</name>
    <dbReference type="NCBI Taxonomy" id="1848"/>
    <lineage>
        <taxon>Bacteria</taxon>
        <taxon>Bacillati</taxon>
        <taxon>Actinomycetota</taxon>
        <taxon>Actinomycetes</taxon>
        <taxon>Pseudonocardiales</taxon>
        <taxon>Pseudonocardiaceae</taxon>
        <taxon>Pseudonocardia</taxon>
    </lineage>
</organism>
<dbReference type="Pfam" id="PF26571">
    <property type="entry name" value="VldE"/>
    <property type="match status" value="1"/>
</dbReference>
<dbReference type="OrthoDB" id="2989771at2"/>
<feature type="domain" description="ARB-07466-like C-terminal" evidence="2">
    <location>
        <begin position="153"/>
        <end position="247"/>
    </location>
</feature>
<evidence type="ECO:0000313" key="3">
    <source>
        <dbReference type="EMBL" id="SHK17323.1"/>
    </source>
</evidence>
<name>A0A1M6QB48_PSETH</name>
<dbReference type="RefSeq" id="WP_073455737.1">
    <property type="nucleotide sequence ID" value="NZ_FRAP01000003.1"/>
</dbReference>
<keyword evidence="4" id="KW-1185">Reference proteome</keyword>
<dbReference type="EMBL" id="FRAP01000003">
    <property type="protein sequence ID" value="SHK17323.1"/>
    <property type="molecule type" value="Genomic_DNA"/>
</dbReference>
<gene>
    <name evidence="3" type="ORF">SAMN05443637_103206</name>
</gene>
<dbReference type="AlphaFoldDB" id="A0A1M6QB48"/>
<dbReference type="InterPro" id="IPR058593">
    <property type="entry name" value="ARB_07466-like_C"/>
</dbReference>
<dbReference type="STRING" id="1848.SAMN05443637_103206"/>
<accession>A0A1M6QB48</accession>
<evidence type="ECO:0000256" key="1">
    <source>
        <dbReference type="SAM" id="MobiDB-lite"/>
    </source>
</evidence>
<reference evidence="3 4" key="1">
    <citation type="submission" date="2016-11" db="EMBL/GenBank/DDBJ databases">
        <authorList>
            <person name="Jaros S."/>
            <person name="Januszkiewicz K."/>
            <person name="Wedrychowicz H."/>
        </authorList>
    </citation>
    <scope>NUCLEOTIDE SEQUENCE [LARGE SCALE GENOMIC DNA]</scope>
    <source>
        <strain evidence="3 4">DSM 43832</strain>
    </source>
</reference>
<evidence type="ECO:0000259" key="2">
    <source>
        <dbReference type="Pfam" id="PF26571"/>
    </source>
</evidence>
<sequence>MSRHRSPGGRHRNTTRPVAVDPVQVASRARSAPRHRAASAAHHGMGAAAAGGALAALAPALLVGTLDTADARTSLALTAGQDRAEAQLPPIRDAQGRRIVPSIAPVTVTGAADVSPEPQQATVSSLIKAAGLEEAARAAQEAARCDVRLPRLGRVKPHVDDAARFVACLYDHREVLGVGGRGRVSDHPRGLAVDFMTRGEKGDRIARCLLKNQDELGVSYVIWKQRINYGDGWEPMEDRGSDTENHFDHVHVSFQPRPGSGDPDPTVCS</sequence>
<proteinExistence type="predicted"/>
<protein>
    <recommendedName>
        <fullName evidence="2">ARB-07466-like C-terminal domain-containing protein</fullName>
    </recommendedName>
</protein>